<keyword evidence="2" id="KW-1185">Reference proteome</keyword>
<evidence type="ECO:0000313" key="1">
    <source>
        <dbReference type="EMBL" id="KAK6984582.1"/>
    </source>
</evidence>
<evidence type="ECO:0000313" key="2">
    <source>
        <dbReference type="Proteomes" id="UP001362999"/>
    </source>
</evidence>
<protein>
    <submittedName>
        <fullName evidence="1">Uncharacterized protein</fullName>
    </submittedName>
</protein>
<proteinExistence type="predicted"/>
<reference evidence="1 2" key="1">
    <citation type="journal article" date="2024" name="J Genomics">
        <title>Draft genome sequencing and assembly of Favolaschia claudopus CIRM-BRFM 2984 isolated from oak limbs.</title>
        <authorList>
            <person name="Navarro D."/>
            <person name="Drula E."/>
            <person name="Chaduli D."/>
            <person name="Cazenave R."/>
            <person name="Ahrendt S."/>
            <person name="Wang J."/>
            <person name="Lipzen A."/>
            <person name="Daum C."/>
            <person name="Barry K."/>
            <person name="Grigoriev I.V."/>
            <person name="Favel A."/>
            <person name="Rosso M.N."/>
            <person name="Martin F."/>
        </authorList>
    </citation>
    <scope>NUCLEOTIDE SEQUENCE [LARGE SCALE GENOMIC DNA]</scope>
    <source>
        <strain evidence="1 2">CIRM-BRFM 2984</strain>
    </source>
</reference>
<dbReference type="EMBL" id="JAWWNJ010000136">
    <property type="protein sequence ID" value="KAK6984582.1"/>
    <property type="molecule type" value="Genomic_DNA"/>
</dbReference>
<gene>
    <name evidence="1" type="ORF">R3P38DRAFT_3104075</name>
</gene>
<accession>A0AAV9ZK53</accession>
<name>A0AAV9ZK53_9AGAR</name>
<dbReference type="AlphaFoldDB" id="A0AAV9ZK53"/>
<dbReference type="Proteomes" id="UP001362999">
    <property type="component" value="Unassembled WGS sequence"/>
</dbReference>
<organism evidence="1 2">
    <name type="scientific">Favolaschia claudopus</name>
    <dbReference type="NCBI Taxonomy" id="2862362"/>
    <lineage>
        <taxon>Eukaryota</taxon>
        <taxon>Fungi</taxon>
        <taxon>Dikarya</taxon>
        <taxon>Basidiomycota</taxon>
        <taxon>Agaricomycotina</taxon>
        <taxon>Agaricomycetes</taxon>
        <taxon>Agaricomycetidae</taxon>
        <taxon>Agaricales</taxon>
        <taxon>Marasmiineae</taxon>
        <taxon>Mycenaceae</taxon>
        <taxon>Favolaschia</taxon>
    </lineage>
</organism>
<comment type="caution">
    <text evidence="1">The sequence shown here is derived from an EMBL/GenBank/DDBJ whole genome shotgun (WGS) entry which is preliminary data.</text>
</comment>
<sequence length="129" mass="14296">MHLTSSLTAAAAPPDTRYARIFHIRNLGTSRPRANERLLPSQALHWKAEATSKSTVARPLFGMCCNNGKVVFPALEAAPDALARLYTGDDAQAKEFRKNIAQYNTALSVFAFVPDSPRYSDKLKKFRLS</sequence>